<dbReference type="EMBL" id="CM042054">
    <property type="protein sequence ID" value="KAI3706336.1"/>
    <property type="molecule type" value="Genomic_DNA"/>
</dbReference>
<gene>
    <name evidence="1" type="ORF">L6452_23995</name>
</gene>
<keyword evidence="2" id="KW-1185">Reference proteome</keyword>
<accession>A0ACB9A993</accession>
<sequence length="768" mass="82035">MEDTIQTALTSTASSTVSPKVSLFTKKSGFVIPKNKLSGSLVPIFRGSKKLGGTDVENEESTKPVLRKTKWGPDLTQDAFVRKGRASAYQTRLDQITQQLKSGIMETRDDHDSPVAHGAAQESADRRNIENLELLELERREVIGEILKLNPSYKAPADYKPLLKEAKVAIPIKEYPGRNFVGIIFGPAGDTQKRLEKETGAKIRVYGTKADTRKEIEITSLDGNEAHADCEELSVLVTAETYDKVDAAVSLIELLVTPVLANNVAVSTKDAGPGDAPNMVSRGQDAPSYSVSPMLVNQGVAQPFTGSGQAPASAQFQPYPNQWLPTGQSSGFIPPPFPNLSVPMLSNPMQVSSSPSNSAAMPPLFGPRTITSGAFGSVPNRPFVPSQPQFQVPNMGYAGPPRNPSLPPLQIAPGQPNFPAPPTPTGPNQNMRPMGSPIPRSAPPYTFPERPLTSAGWSQPPAGSPGTLGPNMSQMMQPMVRPQASFVVASRPSAISGGEPSSFRPSASLPLVAPPPPVGPQTGAPNVTPNSWFSSSTTSTSIPPPSIRPPPITALRPQQPSSNDFTFQTHHAQTPSSQQVPRPGSQPGSQFMPPRNPQVPPPQPPLFRPGMNNHGAPPPIMQGFHRPQNSHQMGQHQGPSSMPPPPDRQPVFPGHGPRPPTAQMGPRQFGPGPGSPASPFPPRPGNFGQVPQNHPSMGFRPQNLLGPSNQQFRGNVPLHSLGRPSGPQHIYDPFSPTAVPHKPGNPQNSRKQESDPEYDDLMASVGVK</sequence>
<proteinExistence type="predicted"/>
<comment type="caution">
    <text evidence="1">The sequence shown here is derived from an EMBL/GenBank/DDBJ whole genome shotgun (WGS) entry which is preliminary data.</text>
</comment>
<evidence type="ECO:0000313" key="1">
    <source>
        <dbReference type="EMBL" id="KAI3706336.1"/>
    </source>
</evidence>
<dbReference type="Proteomes" id="UP001055879">
    <property type="component" value="Linkage Group LG08"/>
</dbReference>
<reference evidence="1 2" key="2">
    <citation type="journal article" date="2022" name="Mol. Ecol. Resour.">
        <title>The genomes of chicory, endive, great burdock and yacon provide insights into Asteraceae paleo-polyploidization history and plant inulin production.</title>
        <authorList>
            <person name="Fan W."/>
            <person name="Wang S."/>
            <person name="Wang H."/>
            <person name="Wang A."/>
            <person name="Jiang F."/>
            <person name="Liu H."/>
            <person name="Zhao H."/>
            <person name="Xu D."/>
            <person name="Zhang Y."/>
        </authorList>
    </citation>
    <scope>NUCLEOTIDE SEQUENCE [LARGE SCALE GENOMIC DNA]</scope>
    <source>
        <strain evidence="2">cv. Niubang</strain>
    </source>
</reference>
<evidence type="ECO:0000313" key="2">
    <source>
        <dbReference type="Proteomes" id="UP001055879"/>
    </source>
</evidence>
<protein>
    <submittedName>
        <fullName evidence="1">Uncharacterized protein</fullName>
    </submittedName>
</protein>
<name>A0ACB9A993_ARCLA</name>
<organism evidence="1 2">
    <name type="scientific">Arctium lappa</name>
    <name type="common">Greater burdock</name>
    <name type="synonym">Lappa major</name>
    <dbReference type="NCBI Taxonomy" id="4217"/>
    <lineage>
        <taxon>Eukaryota</taxon>
        <taxon>Viridiplantae</taxon>
        <taxon>Streptophyta</taxon>
        <taxon>Embryophyta</taxon>
        <taxon>Tracheophyta</taxon>
        <taxon>Spermatophyta</taxon>
        <taxon>Magnoliopsida</taxon>
        <taxon>eudicotyledons</taxon>
        <taxon>Gunneridae</taxon>
        <taxon>Pentapetalae</taxon>
        <taxon>asterids</taxon>
        <taxon>campanulids</taxon>
        <taxon>Asterales</taxon>
        <taxon>Asteraceae</taxon>
        <taxon>Carduoideae</taxon>
        <taxon>Cardueae</taxon>
        <taxon>Arctiinae</taxon>
        <taxon>Arctium</taxon>
    </lineage>
</organism>
<reference evidence="2" key="1">
    <citation type="journal article" date="2022" name="Mol. Ecol. Resour.">
        <title>The genomes of chicory, endive, great burdock and yacon provide insights into Asteraceae palaeo-polyploidization history and plant inulin production.</title>
        <authorList>
            <person name="Fan W."/>
            <person name="Wang S."/>
            <person name="Wang H."/>
            <person name="Wang A."/>
            <person name="Jiang F."/>
            <person name="Liu H."/>
            <person name="Zhao H."/>
            <person name="Xu D."/>
            <person name="Zhang Y."/>
        </authorList>
    </citation>
    <scope>NUCLEOTIDE SEQUENCE [LARGE SCALE GENOMIC DNA]</scope>
    <source>
        <strain evidence="2">cv. Niubang</strain>
    </source>
</reference>